<name>A0ABW5BHG1_9PROT</name>
<dbReference type="RefSeq" id="WP_380250254.1">
    <property type="nucleotide sequence ID" value="NZ_JBHUII010000004.1"/>
</dbReference>
<accession>A0ABW5BHG1</accession>
<keyword evidence="1" id="KW-1133">Transmembrane helix</keyword>
<feature type="transmembrane region" description="Helical" evidence="1">
    <location>
        <begin position="7"/>
        <end position="30"/>
    </location>
</feature>
<evidence type="ECO:0000313" key="2">
    <source>
        <dbReference type="EMBL" id="MFD2205542.1"/>
    </source>
</evidence>
<protein>
    <recommendedName>
        <fullName evidence="4">Solute-binding protein family 3/N-terminal domain-containing protein</fullName>
    </recommendedName>
</protein>
<sequence length="266" mass="30496">MRKALSILVTVIINVTVMINLGLVIISAIFTNALAQVTEIIPLITYHSHVPFVTSTNHGLTYDLATYLTEKSNGRYKFQVRTMSRPRVDTLITSARTFVVPWVDPIWLNDLKETKYLWTEKTLIPGENVVISRQNNKINYDGPKSFTGLKFGGVRGHHYVEIDDFISQTENTVRIDSDRHLSNIQKLINGLIDVTVMPTSAANYFFSELDLSDSLFIATTPHSTYNRKILITNERKDIRDFLDQITLKMTEDTNWKTTIRYYKNGE</sequence>
<reference evidence="3" key="1">
    <citation type="journal article" date="2019" name="Int. J. Syst. Evol. Microbiol.">
        <title>The Global Catalogue of Microorganisms (GCM) 10K type strain sequencing project: providing services to taxonomists for standard genome sequencing and annotation.</title>
        <authorList>
            <consortium name="The Broad Institute Genomics Platform"/>
            <consortium name="The Broad Institute Genome Sequencing Center for Infectious Disease"/>
            <person name="Wu L."/>
            <person name="Ma J."/>
        </authorList>
    </citation>
    <scope>NUCLEOTIDE SEQUENCE [LARGE SCALE GENOMIC DNA]</scope>
    <source>
        <strain evidence="3">CGMCC 4.7192</strain>
    </source>
</reference>
<comment type="caution">
    <text evidence="2">The sequence shown here is derived from an EMBL/GenBank/DDBJ whole genome shotgun (WGS) entry which is preliminary data.</text>
</comment>
<dbReference type="SUPFAM" id="SSF53850">
    <property type="entry name" value="Periplasmic binding protein-like II"/>
    <property type="match status" value="1"/>
</dbReference>
<keyword evidence="1" id="KW-0812">Transmembrane</keyword>
<evidence type="ECO:0008006" key="4">
    <source>
        <dbReference type="Google" id="ProtNLM"/>
    </source>
</evidence>
<organism evidence="2 3">
    <name type="scientific">Kiloniella antarctica</name>
    <dbReference type="NCBI Taxonomy" id="1550907"/>
    <lineage>
        <taxon>Bacteria</taxon>
        <taxon>Pseudomonadati</taxon>
        <taxon>Pseudomonadota</taxon>
        <taxon>Alphaproteobacteria</taxon>
        <taxon>Rhodospirillales</taxon>
        <taxon>Kiloniellaceae</taxon>
        <taxon>Kiloniella</taxon>
    </lineage>
</organism>
<gene>
    <name evidence="2" type="ORF">ACFSKO_07975</name>
</gene>
<dbReference type="Gene3D" id="3.40.190.10">
    <property type="entry name" value="Periplasmic binding protein-like II"/>
    <property type="match status" value="2"/>
</dbReference>
<dbReference type="Proteomes" id="UP001597294">
    <property type="component" value="Unassembled WGS sequence"/>
</dbReference>
<evidence type="ECO:0000313" key="3">
    <source>
        <dbReference type="Proteomes" id="UP001597294"/>
    </source>
</evidence>
<keyword evidence="3" id="KW-1185">Reference proteome</keyword>
<keyword evidence="1" id="KW-0472">Membrane</keyword>
<proteinExistence type="predicted"/>
<dbReference type="EMBL" id="JBHUII010000004">
    <property type="protein sequence ID" value="MFD2205542.1"/>
    <property type="molecule type" value="Genomic_DNA"/>
</dbReference>
<evidence type="ECO:0000256" key="1">
    <source>
        <dbReference type="SAM" id="Phobius"/>
    </source>
</evidence>